<feature type="transmembrane region" description="Helical" evidence="5">
    <location>
        <begin position="103"/>
        <end position="127"/>
    </location>
</feature>
<keyword evidence="4 5" id="KW-0472">Membrane</keyword>
<dbReference type="PANTHER" id="PTHR10037:SF62">
    <property type="entry name" value="SODIUM CHANNEL PROTEIN 60E"/>
    <property type="match status" value="1"/>
</dbReference>
<feature type="domain" description="Ion transport" evidence="6">
    <location>
        <begin position="2"/>
        <end position="136"/>
    </location>
</feature>
<accession>A0A383ELI1</accession>
<keyword evidence="3 5" id="KW-1133">Transmembrane helix</keyword>
<evidence type="ECO:0000259" key="6">
    <source>
        <dbReference type="Pfam" id="PF00520"/>
    </source>
</evidence>
<gene>
    <name evidence="7" type="ORF">METZ01_LOCUS510024</name>
</gene>
<evidence type="ECO:0000256" key="4">
    <source>
        <dbReference type="ARBA" id="ARBA00023136"/>
    </source>
</evidence>
<dbReference type="Gene3D" id="1.10.287.70">
    <property type="match status" value="1"/>
</dbReference>
<organism evidence="7">
    <name type="scientific">marine metagenome</name>
    <dbReference type="NCBI Taxonomy" id="408172"/>
    <lineage>
        <taxon>unclassified sequences</taxon>
        <taxon>metagenomes</taxon>
        <taxon>ecological metagenomes</taxon>
    </lineage>
</organism>
<evidence type="ECO:0000256" key="2">
    <source>
        <dbReference type="ARBA" id="ARBA00022692"/>
    </source>
</evidence>
<dbReference type="PANTHER" id="PTHR10037">
    <property type="entry name" value="VOLTAGE-GATED CATION CHANNEL CALCIUM AND SODIUM"/>
    <property type="match status" value="1"/>
</dbReference>
<dbReference type="GO" id="GO:0001518">
    <property type="term" value="C:voltage-gated sodium channel complex"/>
    <property type="evidence" value="ECO:0007669"/>
    <property type="project" value="TreeGrafter"/>
</dbReference>
<reference evidence="7" key="1">
    <citation type="submission" date="2018-05" db="EMBL/GenBank/DDBJ databases">
        <authorList>
            <person name="Lanie J.A."/>
            <person name="Ng W.-L."/>
            <person name="Kazmierczak K.M."/>
            <person name="Andrzejewski T.M."/>
            <person name="Davidsen T.M."/>
            <person name="Wayne K.J."/>
            <person name="Tettelin H."/>
            <person name="Glass J.I."/>
            <person name="Rusch D."/>
            <person name="Podicherti R."/>
            <person name="Tsui H.-C.T."/>
            <person name="Winkler M.E."/>
        </authorList>
    </citation>
    <scope>NUCLEOTIDE SEQUENCE</scope>
</reference>
<dbReference type="EMBL" id="UINC01226609">
    <property type="protein sequence ID" value="SVE57170.1"/>
    <property type="molecule type" value="Genomic_DNA"/>
</dbReference>
<dbReference type="AlphaFoldDB" id="A0A383ELI1"/>
<dbReference type="GO" id="GO:0005248">
    <property type="term" value="F:voltage-gated sodium channel activity"/>
    <property type="evidence" value="ECO:0007669"/>
    <property type="project" value="TreeGrafter"/>
</dbReference>
<comment type="subcellular location">
    <subcellularLocation>
        <location evidence="1">Membrane</location>
        <topology evidence="1">Multi-pass membrane protein</topology>
    </subcellularLocation>
</comment>
<name>A0A383ELI1_9ZZZZ</name>
<dbReference type="Pfam" id="PF00520">
    <property type="entry name" value="Ion_trans"/>
    <property type="match status" value="1"/>
</dbReference>
<evidence type="ECO:0000313" key="7">
    <source>
        <dbReference type="EMBL" id="SVE57170.1"/>
    </source>
</evidence>
<dbReference type="InterPro" id="IPR043203">
    <property type="entry name" value="VGCC_Ca_Na"/>
</dbReference>
<evidence type="ECO:0000256" key="3">
    <source>
        <dbReference type="ARBA" id="ARBA00022989"/>
    </source>
</evidence>
<protein>
    <recommendedName>
        <fullName evidence="6">Ion transport domain-containing protein</fullName>
    </recommendedName>
</protein>
<evidence type="ECO:0000256" key="5">
    <source>
        <dbReference type="SAM" id="Phobius"/>
    </source>
</evidence>
<proteinExistence type="predicted"/>
<feature type="non-terminal residue" evidence="7">
    <location>
        <position position="1"/>
    </location>
</feature>
<dbReference type="InterPro" id="IPR005821">
    <property type="entry name" value="Ion_trans_dom"/>
</dbReference>
<feature type="transmembrane region" description="Helical" evidence="5">
    <location>
        <begin position="20"/>
        <end position="42"/>
    </location>
</feature>
<evidence type="ECO:0000256" key="1">
    <source>
        <dbReference type="ARBA" id="ARBA00004141"/>
    </source>
</evidence>
<sequence length="182" mass="20898">VVPKLQLIVGTLLKSVPSMFYVCVLLFLLFYMYGAMGVFLYGENDPIHFRNLQTALLSLFRVTTLEDWTDIMYINMYGADNYGYTPRDFAEWKPVPNASPVGAALYFVSFVMIGTMVVLNLVIGVIMNSMDEMNAEMAISERVRLRRELANPIREGIEDLHDRFLELNEEIQIIKALIKKQE</sequence>
<dbReference type="SUPFAM" id="SSF81324">
    <property type="entry name" value="Voltage-gated potassium channels"/>
    <property type="match status" value="1"/>
</dbReference>
<keyword evidence="2 5" id="KW-0812">Transmembrane</keyword>